<dbReference type="EMBL" id="FQVH01000040">
    <property type="protein sequence ID" value="SHF72358.1"/>
    <property type="molecule type" value="Genomic_DNA"/>
</dbReference>
<dbReference type="CDD" id="cd02012">
    <property type="entry name" value="TPP_TK"/>
    <property type="match status" value="1"/>
</dbReference>
<dbReference type="InterPro" id="IPR005474">
    <property type="entry name" value="Transketolase_N"/>
</dbReference>
<dbReference type="Gene3D" id="3.40.50.970">
    <property type="match status" value="1"/>
</dbReference>
<dbReference type="InterPro" id="IPR029061">
    <property type="entry name" value="THDP-binding"/>
</dbReference>
<gene>
    <name evidence="2" type="ORF">SAMN02746089_02447</name>
</gene>
<evidence type="ECO:0000313" key="3">
    <source>
        <dbReference type="Proteomes" id="UP000184088"/>
    </source>
</evidence>
<dbReference type="PANTHER" id="PTHR47514">
    <property type="entry name" value="TRANSKETOLASE N-TERMINAL SECTION-RELATED"/>
    <property type="match status" value="1"/>
</dbReference>
<evidence type="ECO:0000313" key="2">
    <source>
        <dbReference type="EMBL" id="SHF72358.1"/>
    </source>
</evidence>
<sequence>MNTKELSIENISTITKKIRKKLLWMHCKANASHIGSAFSIVDLLTVLYFKILNIDPDNPTRPERDRFILSKGHAASAWYAVLAERGFFNVEMLEGFGVDGGALSEHPDRLSVPGVEASTGSLGHGLSIGVGIALAGKYDNKKYRTFVLMSDGECQEGSIWEAAISASRLRLDNLVGIIDANRLQAYERTDNIQTISSLKNKFENFGWAVLEIDGHNLYEIEKTFNNIPLMQNKPTMIIAHTVKGKGIKEMEDKLEWHYKSPKVDDLDKFIKEIGE</sequence>
<dbReference type="SUPFAM" id="SSF52518">
    <property type="entry name" value="Thiamin diphosphate-binding fold (THDP-binding)"/>
    <property type="match status" value="1"/>
</dbReference>
<accession>A0A1M5DZA2</accession>
<dbReference type="Pfam" id="PF00456">
    <property type="entry name" value="Transketolase_N"/>
    <property type="match status" value="1"/>
</dbReference>
<protein>
    <submittedName>
        <fullName evidence="2">Transketolase</fullName>
    </submittedName>
</protein>
<evidence type="ECO:0000259" key="1">
    <source>
        <dbReference type="Pfam" id="PF00456"/>
    </source>
</evidence>
<organism evidence="2 3">
    <name type="scientific">Caldanaerobius fijiensis DSM 17918</name>
    <dbReference type="NCBI Taxonomy" id="1121256"/>
    <lineage>
        <taxon>Bacteria</taxon>
        <taxon>Bacillati</taxon>
        <taxon>Bacillota</taxon>
        <taxon>Clostridia</taxon>
        <taxon>Thermoanaerobacterales</taxon>
        <taxon>Thermoanaerobacteraceae</taxon>
        <taxon>Caldanaerobius</taxon>
    </lineage>
</organism>
<keyword evidence="3" id="KW-1185">Reference proteome</keyword>
<dbReference type="RefSeq" id="WP_143156700.1">
    <property type="nucleotide sequence ID" value="NZ_FQVH01000040.1"/>
</dbReference>
<dbReference type="STRING" id="1121256.SAMN02746089_02447"/>
<feature type="domain" description="Transketolase N-terminal" evidence="1">
    <location>
        <begin position="27"/>
        <end position="268"/>
    </location>
</feature>
<dbReference type="OrthoDB" id="8732661at2"/>
<reference evidence="2 3" key="1">
    <citation type="submission" date="2016-11" db="EMBL/GenBank/DDBJ databases">
        <authorList>
            <person name="Jaros S."/>
            <person name="Januszkiewicz K."/>
            <person name="Wedrychowicz H."/>
        </authorList>
    </citation>
    <scope>NUCLEOTIDE SEQUENCE [LARGE SCALE GENOMIC DNA]</scope>
    <source>
        <strain evidence="2 3">DSM 17918</strain>
    </source>
</reference>
<name>A0A1M5DZA2_9THEO</name>
<proteinExistence type="predicted"/>
<dbReference type="Proteomes" id="UP000184088">
    <property type="component" value="Unassembled WGS sequence"/>
</dbReference>
<dbReference type="AlphaFoldDB" id="A0A1M5DZA2"/>
<dbReference type="PANTHER" id="PTHR47514:SF2">
    <property type="entry name" value="TRANSKETOLASE"/>
    <property type="match status" value="1"/>
</dbReference>